<name>A0ACC8ENM7_9PEZI</name>
<sequence>MAALTNNQPHPGVPGVAIERSLTSSVGLTPNWRRVQKYLLHASEKYGLFCWTAVYLDCPFVPLNPRATLSAEEVQHTLKQVCGLISAEDINRSVSVFAFVYSISAMRFSSTVKKRFQKDISVDDLTQCSTIQEQARVLDSRQVRTTEAIQKRLEPPSVEGMAHCSGQMTKASQTGERAETFLERLGLSWNDVEDVIPAPETVTSNLDTKGYALPDVQIMIS</sequence>
<evidence type="ECO:0000313" key="1">
    <source>
        <dbReference type="EMBL" id="OCK87928.1"/>
    </source>
</evidence>
<accession>A0ACC8ENM7</accession>
<organism evidence="1 2">
    <name type="scientific">Cenococcum geophilum 1.58</name>
    <dbReference type="NCBI Taxonomy" id="794803"/>
    <lineage>
        <taxon>Eukaryota</taxon>
        <taxon>Fungi</taxon>
        <taxon>Dikarya</taxon>
        <taxon>Ascomycota</taxon>
        <taxon>Pezizomycotina</taxon>
        <taxon>Dothideomycetes</taxon>
        <taxon>Pleosporomycetidae</taxon>
        <taxon>Gloniales</taxon>
        <taxon>Gloniaceae</taxon>
        <taxon>Cenococcum</taxon>
    </lineage>
</organism>
<dbReference type="Proteomes" id="UP000250078">
    <property type="component" value="Unassembled WGS sequence"/>
</dbReference>
<proteinExistence type="predicted"/>
<reference evidence="1 2" key="1">
    <citation type="journal article" date="2016" name="Nat. Commun.">
        <title>Ectomycorrhizal ecology is imprinted in the genome of the dominant symbiotic fungus Cenococcum geophilum.</title>
        <authorList>
            <consortium name="DOE Joint Genome Institute"/>
            <person name="Peter M."/>
            <person name="Kohler A."/>
            <person name="Ohm R.A."/>
            <person name="Kuo A."/>
            <person name="Krutzmann J."/>
            <person name="Morin E."/>
            <person name="Arend M."/>
            <person name="Barry K.W."/>
            <person name="Binder M."/>
            <person name="Choi C."/>
            <person name="Clum A."/>
            <person name="Copeland A."/>
            <person name="Grisel N."/>
            <person name="Haridas S."/>
            <person name="Kipfer T."/>
            <person name="LaButti K."/>
            <person name="Lindquist E."/>
            <person name="Lipzen A."/>
            <person name="Maire R."/>
            <person name="Meier B."/>
            <person name="Mihaltcheva S."/>
            <person name="Molinier V."/>
            <person name="Murat C."/>
            <person name="Poggeler S."/>
            <person name="Quandt C.A."/>
            <person name="Sperisen C."/>
            <person name="Tritt A."/>
            <person name="Tisserant E."/>
            <person name="Crous P.W."/>
            <person name="Henrissat B."/>
            <person name="Nehls U."/>
            <person name="Egli S."/>
            <person name="Spatafora J.W."/>
            <person name="Grigoriev I.V."/>
            <person name="Martin F.M."/>
        </authorList>
    </citation>
    <scope>NUCLEOTIDE SEQUENCE [LARGE SCALE GENOMIC DNA]</scope>
    <source>
        <strain evidence="1 2">1.58</strain>
    </source>
</reference>
<keyword evidence="2" id="KW-1185">Reference proteome</keyword>
<evidence type="ECO:0000313" key="2">
    <source>
        <dbReference type="Proteomes" id="UP000250078"/>
    </source>
</evidence>
<gene>
    <name evidence="1" type="ORF">K441DRAFT_682178</name>
</gene>
<dbReference type="EMBL" id="KV748252">
    <property type="protein sequence ID" value="OCK87928.1"/>
    <property type="molecule type" value="Genomic_DNA"/>
</dbReference>
<protein>
    <submittedName>
        <fullName evidence="1">Uncharacterized protein</fullName>
    </submittedName>
</protein>